<gene>
    <name evidence="2" type="ORF">NA56DRAFT_147506</name>
</gene>
<evidence type="ECO:0000313" key="2">
    <source>
        <dbReference type="EMBL" id="PMD27790.1"/>
    </source>
</evidence>
<sequence>MSRIFPKRAYSSAAFGRIVQTANQPIPDKRLDPAGTICDLRFENTVWLEFFRHMLLRLLECCFYVVCVAMLPEADSPRSEKRERERERERREGKGRGGKGRGRGRWSSGKFTRYCCWWRQLGLQGRDQFDVSCCAGLLSYPELWRGAHCGLCRA</sequence>
<feature type="region of interest" description="Disordered" evidence="1">
    <location>
        <begin position="75"/>
        <end position="106"/>
    </location>
</feature>
<feature type="compositionally biased region" description="Basic and acidic residues" evidence="1">
    <location>
        <begin position="75"/>
        <end position="95"/>
    </location>
</feature>
<dbReference type="AlphaFoldDB" id="A0A2J6QNF2"/>
<accession>A0A2J6QNF2</accession>
<reference evidence="2 3" key="1">
    <citation type="submission" date="2016-05" db="EMBL/GenBank/DDBJ databases">
        <title>A degradative enzymes factory behind the ericoid mycorrhizal symbiosis.</title>
        <authorList>
            <consortium name="DOE Joint Genome Institute"/>
            <person name="Martino E."/>
            <person name="Morin E."/>
            <person name="Grelet G."/>
            <person name="Kuo A."/>
            <person name="Kohler A."/>
            <person name="Daghino S."/>
            <person name="Barry K."/>
            <person name="Choi C."/>
            <person name="Cichocki N."/>
            <person name="Clum A."/>
            <person name="Copeland A."/>
            <person name="Hainaut M."/>
            <person name="Haridas S."/>
            <person name="Labutti K."/>
            <person name="Lindquist E."/>
            <person name="Lipzen A."/>
            <person name="Khouja H.-R."/>
            <person name="Murat C."/>
            <person name="Ohm R."/>
            <person name="Olson A."/>
            <person name="Spatafora J."/>
            <person name="Veneault-Fourrey C."/>
            <person name="Henrissat B."/>
            <person name="Grigoriev I."/>
            <person name="Martin F."/>
            <person name="Perotto S."/>
        </authorList>
    </citation>
    <scope>NUCLEOTIDE SEQUENCE [LARGE SCALE GENOMIC DNA]</scope>
    <source>
        <strain evidence="2 3">UAMH 7357</strain>
    </source>
</reference>
<organism evidence="2 3">
    <name type="scientific">Hyaloscypha hepaticicola</name>
    <dbReference type="NCBI Taxonomy" id="2082293"/>
    <lineage>
        <taxon>Eukaryota</taxon>
        <taxon>Fungi</taxon>
        <taxon>Dikarya</taxon>
        <taxon>Ascomycota</taxon>
        <taxon>Pezizomycotina</taxon>
        <taxon>Leotiomycetes</taxon>
        <taxon>Helotiales</taxon>
        <taxon>Hyaloscyphaceae</taxon>
        <taxon>Hyaloscypha</taxon>
    </lineage>
</organism>
<evidence type="ECO:0000256" key="1">
    <source>
        <dbReference type="SAM" id="MobiDB-lite"/>
    </source>
</evidence>
<evidence type="ECO:0000313" key="3">
    <source>
        <dbReference type="Proteomes" id="UP000235672"/>
    </source>
</evidence>
<dbReference type="Proteomes" id="UP000235672">
    <property type="component" value="Unassembled WGS sequence"/>
</dbReference>
<protein>
    <submittedName>
        <fullName evidence="2">Uncharacterized protein</fullName>
    </submittedName>
</protein>
<keyword evidence="3" id="KW-1185">Reference proteome</keyword>
<proteinExistence type="predicted"/>
<dbReference type="EMBL" id="KZ613465">
    <property type="protein sequence ID" value="PMD27790.1"/>
    <property type="molecule type" value="Genomic_DNA"/>
</dbReference>
<name>A0A2J6QNF2_9HELO</name>